<dbReference type="Gene3D" id="3.10.490.10">
    <property type="entry name" value="Gamma-glutamyl cyclotransferase-like"/>
    <property type="match status" value="1"/>
</dbReference>
<gene>
    <name evidence="3" type="ORF">GCM10011505_20690</name>
</gene>
<organism evidence="3 4">
    <name type="scientific">Tistrella bauzanensis</name>
    <dbReference type="NCBI Taxonomy" id="657419"/>
    <lineage>
        <taxon>Bacteria</taxon>
        <taxon>Pseudomonadati</taxon>
        <taxon>Pseudomonadota</taxon>
        <taxon>Alphaproteobacteria</taxon>
        <taxon>Geminicoccales</taxon>
        <taxon>Geminicoccaceae</taxon>
        <taxon>Tistrella</taxon>
    </lineage>
</organism>
<protein>
    <recommendedName>
        <fullName evidence="1">glutathione-specific gamma-glutamylcyclotransferase</fullName>
        <ecNumber evidence="1">4.3.2.7</ecNumber>
    </recommendedName>
</protein>
<dbReference type="InterPro" id="IPR036568">
    <property type="entry name" value="GGCT-like_sf"/>
</dbReference>
<dbReference type="RefSeq" id="WP_188577480.1">
    <property type="nucleotide sequence ID" value="NZ_BMDZ01000020.1"/>
</dbReference>
<keyword evidence="4" id="KW-1185">Reference proteome</keyword>
<comment type="caution">
    <text evidence="3">The sequence shown here is derived from an EMBL/GenBank/DDBJ whole genome shotgun (WGS) entry which is preliminary data.</text>
</comment>
<name>A0ABQ1IFR3_9PROT</name>
<dbReference type="Pfam" id="PF04752">
    <property type="entry name" value="ChaC"/>
    <property type="match status" value="1"/>
</dbReference>
<accession>A0ABQ1IFR3</accession>
<dbReference type="Proteomes" id="UP000603352">
    <property type="component" value="Unassembled WGS sequence"/>
</dbReference>
<evidence type="ECO:0000256" key="2">
    <source>
        <dbReference type="ARBA" id="ARBA00023239"/>
    </source>
</evidence>
<evidence type="ECO:0000313" key="4">
    <source>
        <dbReference type="Proteomes" id="UP000603352"/>
    </source>
</evidence>
<dbReference type="InterPro" id="IPR006840">
    <property type="entry name" value="ChaC"/>
</dbReference>
<reference evidence="4" key="1">
    <citation type="journal article" date="2019" name="Int. J. Syst. Evol. Microbiol.">
        <title>The Global Catalogue of Microorganisms (GCM) 10K type strain sequencing project: providing services to taxonomists for standard genome sequencing and annotation.</title>
        <authorList>
            <consortium name="The Broad Institute Genomics Platform"/>
            <consortium name="The Broad Institute Genome Sequencing Center for Infectious Disease"/>
            <person name="Wu L."/>
            <person name="Ma J."/>
        </authorList>
    </citation>
    <scope>NUCLEOTIDE SEQUENCE [LARGE SCALE GENOMIC DNA]</scope>
    <source>
        <strain evidence="4">CGMCC 1.10188</strain>
    </source>
</reference>
<dbReference type="CDD" id="cd06661">
    <property type="entry name" value="GGCT_like"/>
    <property type="match status" value="1"/>
</dbReference>
<dbReference type="PANTHER" id="PTHR12192">
    <property type="entry name" value="CATION TRANSPORT PROTEIN CHAC-RELATED"/>
    <property type="match status" value="1"/>
</dbReference>
<evidence type="ECO:0000256" key="1">
    <source>
        <dbReference type="ARBA" id="ARBA00012344"/>
    </source>
</evidence>
<evidence type="ECO:0000313" key="3">
    <source>
        <dbReference type="EMBL" id="GGB38992.1"/>
    </source>
</evidence>
<dbReference type="PANTHER" id="PTHR12192:SF2">
    <property type="entry name" value="GLUTATHIONE-SPECIFIC GAMMA-GLUTAMYLCYCLOTRANSFERASE 2"/>
    <property type="match status" value="1"/>
</dbReference>
<keyword evidence="2" id="KW-0456">Lyase</keyword>
<dbReference type="EC" id="4.3.2.7" evidence="1"/>
<dbReference type="SUPFAM" id="SSF110857">
    <property type="entry name" value="Gamma-glutamyl cyclotransferase-like"/>
    <property type="match status" value="1"/>
</dbReference>
<dbReference type="EMBL" id="BMDZ01000020">
    <property type="protein sequence ID" value="GGB38992.1"/>
    <property type="molecule type" value="Genomic_DNA"/>
</dbReference>
<sequence>MTPPDDGTVLDDAAVAGAVEHLARPGPHGVTREMLEADTIRRRFATLYPHVRVLDDAALAASLEETLSMAPGGAFQGGAPWLFGYGSLMWNPCVAIAARRPARLVGYHRRFCLWMPFGRGTPEDPGLMLALDRGGSCNAMTMQLDPADWQAELALIWRREMLTASYVPRWVQTRTADGTTPALAFVINPAHERYAGRLPNIETARIIARAHGELGSSADYLRSCVAALNDAGIRDQRMTRLLLTVNSLAGSPPPAIREPAVPETGIATPSTVALAASLPEPPTG</sequence>
<proteinExistence type="predicted"/>
<dbReference type="InterPro" id="IPR013024">
    <property type="entry name" value="GGCT-like"/>
</dbReference>